<dbReference type="EMBL" id="CAJNJA010038542">
    <property type="protein sequence ID" value="CAE7748296.1"/>
    <property type="molecule type" value="Genomic_DNA"/>
</dbReference>
<gene>
    <name evidence="1" type="primary">GIP</name>
    <name evidence="1" type="ORF">SNEC2469_LOCUS21687</name>
</gene>
<proteinExistence type="predicted"/>
<dbReference type="CDD" id="cd09272">
    <property type="entry name" value="RNase_HI_RT_Ty1"/>
    <property type="match status" value="1"/>
</dbReference>
<dbReference type="AlphaFoldDB" id="A0A812XJU5"/>
<keyword evidence="2" id="KW-1185">Reference proteome</keyword>
<feature type="non-terminal residue" evidence="1">
    <location>
        <position position="1"/>
    </location>
</feature>
<evidence type="ECO:0000313" key="2">
    <source>
        <dbReference type="Proteomes" id="UP000601435"/>
    </source>
</evidence>
<name>A0A812XJU5_9DINO</name>
<organism evidence="1 2">
    <name type="scientific">Symbiodinium necroappetens</name>
    <dbReference type="NCBI Taxonomy" id="1628268"/>
    <lineage>
        <taxon>Eukaryota</taxon>
        <taxon>Sar</taxon>
        <taxon>Alveolata</taxon>
        <taxon>Dinophyceae</taxon>
        <taxon>Suessiales</taxon>
        <taxon>Symbiodiniaceae</taxon>
        <taxon>Symbiodinium</taxon>
    </lineage>
</organism>
<reference evidence="1" key="1">
    <citation type="submission" date="2021-02" db="EMBL/GenBank/DDBJ databases">
        <authorList>
            <person name="Dougan E. K."/>
            <person name="Rhodes N."/>
            <person name="Thang M."/>
            <person name="Chan C."/>
        </authorList>
    </citation>
    <scope>NUCLEOTIDE SEQUENCE</scope>
</reference>
<dbReference type="Proteomes" id="UP000601435">
    <property type="component" value="Unassembled WGS sequence"/>
</dbReference>
<comment type="caution">
    <text evidence="1">The sequence shown here is derived from an EMBL/GenBank/DDBJ whole genome shotgun (WGS) entry which is preliminary data.</text>
</comment>
<dbReference type="OrthoDB" id="1645289at2759"/>
<protein>
    <submittedName>
        <fullName evidence="1">GIP protein</fullName>
    </submittedName>
</protein>
<evidence type="ECO:0000313" key="1">
    <source>
        <dbReference type="EMBL" id="CAE7748296.1"/>
    </source>
</evidence>
<sequence>ELVSSSSKQIIANVVKNVYLQTSVYHDVEDETWVNLSMRGRTVCLQKPKQESLDPEMTTKGMCDQDPEVGDLLTKEEADAFAKNHNVKILSTRWVSMDKRDGETQEKIVRSRVVVRDYASGGDIILADVSTAFLFAGIVSPPPNIRWFVYEGDQYYMILLVYVDDLMTGVLSVDGKVELLGRRIRRDQETGGCEGTIVVYVDSNWASERNNSIEALVVWRRAFRRRGPVKAYARQQTSVALSSAEVELTAVCEGMKEGLGLFALIQHIYGLAAIPVVKSDSQAAINISSMYGLLRRIRRIDLRLCWVQETLREQRALLKWVPGLENVADIFTKSTIQRISYGRHLEMLGIVEKRAPTMVFESGEGEWDDERICTAFGKVVDLSVLEELESRLESVDPSVAWLVVQFCTSAESNMGKVACELRGVEVIRITERENGLADETVAVLRSHIERLCRLTVNVLIWSSIPCTGGCTCLSENVEVCVYPPDLSDRNSTLVNQPKGATMHNSCLDNAAVLHQEVLCSLPMPILARLRPLNGKERVQASNRHAFNFSTENLEPREKLPLNPPEPSKMAGVSFSLPMDVLPRHLKSVDATEATHIVRALT</sequence>
<accession>A0A812XJU5</accession>